<feature type="domain" description="PIH1 N-terminal" evidence="2">
    <location>
        <begin position="18"/>
        <end position="134"/>
    </location>
</feature>
<comment type="similarity">
    <text evidence="1">Belongs to the PIH1 family.</text>
</comment>
<dbReference type="InterPro" id="IPR050734">
    <property type="entry name" value="PIH1/Kintoun_subfamily"/>
</dbReference>
<dbReference type="PANTHER" id="PTHR22997">
    <property type="entry name" value="PIH1 DOMAIN-CONTAINING PROTEIN 1"/>
    <property type="match status" value="1"/>
</dbReference>
<dbReference type="Proteomes" id="UP000663843">
    <property type="component" value="Unassembled WGS sequence"/>
</dbReference>
<dbReference type="Pfam" id="PF08190">
    <property type="entry name" value="PIH1"/>
    <property type="match status" value="1"/>
</dbReference>
<evidence type="ECO:0000256" key="1">
    <source>
        <dbReference type="ARBA" id="ARBA00008511"/>
    </source>
</evidence>
<dbReference type="PANTHER" id="PTHR22997:SF0">
    <property type="entry name" value="PIH1 DOMAIN-CONTAINING PROTEIN 1"/>
    <property type="match status" value="1"/>
</dbReference>
<evidence type="ECO:0000313" key="4">
    <source>
        <dbReference type="Proteomes" id="UP000663843"/>
    </source>
</evidence>
<proteinExistence type="inferred from homology"/>
<sequence>MSSPPPSHGQSAIPVELAPEPGFCVKTRVQPDGHKLFVNICHHPAIPSAEGHLPLVLSERRDGADKAGQPCLIFDVIFNPTTCSKAAKDPKLRGTLIEVALSRIEEKTGFTLSRTIATPNIKSKEAIPPRTVRVPAFWVSAESTSTARIQEIKTTAVPVWTWSPTREGCRIVIQVPDLTKSLHASSTLDLESRRLIFTAGSRYHLDTPLLPPNQGARAPVSVTKFLPTTVDPDSAIAEWNVKDKELVVQIKWASVVAREKEKKEQNV</sequence>
<name>A0A8H2WM79_9AGAM</name>
<dbReference type="AlphaFoldDB" id="A0A8H2WM79"/>
<accession>A0A8H2WM79</accession>
<evidence type="ECO:0000259" key="2">
    <source>
        <dbReference type="Pfam" id="PF08190"/>
    </source>
</evidence>
<dbReference type="EMBL" id="CAJMWT010001382">
    <property type="protein sequence ID" value="CAE6397242.1"/>
    <property type="molecule type" value="Genomic_DNA"/>
</dbReference>
<organism evidence="3 4">
    <name type="scientific">Rhizoctonia solani</name>
    <dbReference type="NCBI Taxonomy" id="456999"/>
    <lineage>
        <taxon>Eukaryota</taxon>
        <taxon>Fungi</taxon>
        <taxon>Dikarya</taxon>
        <taxon>Basidiomycota</taxon>
        <taxon>Agaricomycotina</taxon>
        <taxon>Agaricomycetes</taxon>
        <taxon>Cantharellales</taxon>
        <taxon>Ceratobasidiaceae</taxon>
        <taxon>Rhizoctonia</taxon>
    </lineage>
</organism>
<dbReference type="InterPro" id="IPR012981">
    <property type="entry name" value="PIH1_N"/>
</dbReference>
<dbReference type="GO" id="GO:0005737">
    <property type="term" value="C:cytoplasm"/>
    <property type="evidence" value="ECO:0007669"/>
    <property type="project" value="TreeGrafter"/>
</dbReference>
<gene>
    <name evidence="3" type="ORF">RDB_LOCUS34226</name>
</gene>
<reference evidence="3" key="1">
    <citation type="submission" date="2021-01" db="EMBL/GenBank/DDBJ databases">
        <authorList>
            <person name="Kaushik A."/>
        </authorList>
    </citation>
    <scope>NUCLEOTIDE SEQUENCE</scope>
    <source>
        <strain evidence="3">AG2-2IIIB</strain>
    </source>
</reference>
<protein>
    <recommendedName>
        <fullName evidence="2">PIH1 N-terminal domain-containing protein</fullName>
    </recommendedName>
</protein>
<evidence type="ECO:0000313" key="3">
    <source>
        <dbReference type="EMBL" id="CAE6397242.1"/>
    </source>
</evidence>
<comment type="caution">
    <text evidence="3">The sequence shown here is derived from an EMBL/GenBank/DDBJ whole genome shotgun (WGS) entry which is preliminary data.</text>
</comment>